<evidence type="ECO:0000313" key="2">
    <source>
        <dbReference type="EMBL" id="MCV7229218.1"/>
    </source>
</evidence>
<keyword evidence="3" id="KW-1185">Reference proteome</keyword>
<feature type="signal peptide" evidence="1">
    <location>
        <begin position="1"/>
        <end position="26"/>
    </location>
</feature>
<sequence>MSALVKAGALSFALGVAVACAPAASAASGYGNFDLQIQRGTDYHTYIWVVSSCANPAPDCELITAIHRPIAGNVSYTGEAHLFDGQWVLAVDIGEGLICGGYYGQNIPTHDVFTWDPNTLAGNAASASDIGCGGAPGGVINYPFVLTRL</sequence>
<evidence type="ECO:0000313" key="3">
    <source>
        <dbReference type="Proteomes" id="UP001526201"/>
    </source>
</evidence>
<dbReference type="EMBL" id="JACKTY010000040">
    <property type="protein sequence ID" value="MCV7229218.1"/>
    <property type="molecule type" value="Genomic_DNA"/>
</dbReference>
<dbReference type="Proteomes" id="UP001526201">
    <property type="component" value="Unassembled WGS sequence"/>
</dbReference>
<gene>
    <name evidence="2" type="ORF">H7J73_24710</name>
</gene>
<comment type="caution">
    <text evidence="2">The sequence shown here is derived from an EMBL/GenBank/DDBJ whole genome shotgun (WGS) entry which is preliminary data.</text>
</comment>
<evidence type="ECO:0008006" key="4">
    <source>
        <dbReference type="Google" id="ProtNLM"/>
    </source>
</evidence>
<feature type="chain" id="PRO_5046232155" description="Lipoprotein" evidence="1">
    <location>
        <begin position="27"/>
        <end position="149"/>
    </location>
</feature>
<keyword evidence="1" id="KW-0732">Signal</keyword>
<dbReference type="PROSITE" id="PS51257">
    <property type="entry name" value="PROKAR_LIPOPROTEIN"/>
    <property type="match status" value="1"/>
</dbReference>
<proteinExistence type="predicted"/>
<dbReference type="RefSeq" id="WP_264070427.1">
    <property type="nucleotide sequence ID" value="NZ_JACKTY010000040.1"/>
</dbReference>
<organism evidence="2 3">
    <name type="scientific">Mycolicibacterium komossense</name>
    <dbReference type="NCBI Taxonomy" id="1779"/>
    <lineage>
        <taxon>Bacteria</taxon>
        <taxon>Bacillati</taxon>
        <taxon>Actinomycetota</taxon>
        <taxon>Actinomycetes</taxon>
        <taxon>Mycobacteriales</taxon>
        <taxon>Mycobacteriaceae</taxon>
        <taxon>Mycolicibacterium</taxon>
    </lineage>
</organism>
<accession>A0ABT3CIR1</accession>
<protein>
    <recommendedName>
        <fullName evidence="4">Lipoprotein</fullName>
    </recommendedName>
</protein>
<reference evidence="2 3" key="1">
    <citation type="journal article" date="2022" name="BMC Genomics">
        <title>Comparative genome analysis of mycobacteria focusing on tRNA and non-coding RNA.</title>
        <authorList>
            <person name="Behra P.R.K."/>
            <person name="Pettersson B.M.F."/>
            <person name="Ramesh M."/>
            <person name="Das S."/>
            <person name="Dasgupta S."/>
            <person name="Kirsebom L.A."/>
        </authorList>
    </citation>
    <scope>NUCLEOTIDE SEQUENCE [LARGE SCALE GENOMIC DNA]</scope>
    <source>
        <strain evidence="2 3">DSM 44078</strain>
    </source>
</reference>
<name>A0ABT3CIR1_9MYCO</name>
<evidence type="ECO:0000256" key="1">
    <source>
        <dbReference type="SAM" id="SignalP"/>
    </source>
</evidence>